<name>A0A840LFR2_9BURK</name>
<dbReference type="PANTHER" id="PTHR42924">
    <property type="entry name" value="EXONUCLEASE"/>
    <property type="match status" value="1"/>
</dbReference>
<organism evidence="2 3">
    <name type="scientific">Roseateles oligotrophus</name>
    <dbReference type="NCBI Taxonomy" id="1769250"/>
    <lineage>
        <taxon>Bacteria</taxon>
        <taxon>Pseudomonadati</taxon>
        <taxon>Pseudomonadota</taxon>
        <taxon>Betaproteobacteria</taxon>
        <taxon>Burkholderiales</taxon>
        <taxon>Sphaerotilaceae</taxon>
        <taxon>Roseateles</taxon>
    </lineage>
</organism>
<dbReference type="GO" id="GO:0004534">
    <property type="term" value="F:5'-3' RNA exonuclease activity"/>
    <property type="evidence" value="ECO:0007669"/>
    <property type="project" value="TreeGrafter"/>
</dbReference>
<evidence type="ECO:0000259" key="1">
    <source>
        <dbReference type="SMART" id="SM00481"/>
    </source>
</evidence>
<dbReference type="InterPro" id="IPR052018">
    <property type="entry name" value="PHP_domain"/>
</dbReference>
<sequence length="297" mass="32813">MKQTPSPRCALDVSTNADLHCHSRVSDGTLQPEELARRAKTQGVELWALTDHDEVGGQQRALDTALSLDLPYLTGVEISVSFAGRVVHIVGLGFEHQNPALIEGLRNTRGGREPRAREMAAGLAQVGIKGAFEGALKFVGNPELISRTHFARFLVESGHCSDVSEVFRRYLTEGKPGYVEHRWAKLSDALRWIHEAGGQAVIAHPARYAFTPTEEYALITEFMGHGGRGIEVVTGSHSAAEAIKYTETALEFDLYASRGSDFHSPEESRVDLGRLDGLSGRLKPIWELLRDRIHWPR</sequence>
<dbReference type="NCBIfam" id="NF041577">
    <property type="entry name" value="nside_bi_sphtase"/>
    <property type="match status" value="1"/>
</dbReference>
<evidence type="ECO:0000313" key="3">
    <source>
        <dbReference type="Proteomes" id="UP000562027"/>
    </source>
</evidence>
<protein>
    <submittedName>
        <fullName evidence="2">Putative metal-dependent phosphoesterase TrpH</fullName>
    </submittedName>
</protein>
<dbReference type="CDD" id="cd07438">
    <property type="entry name" value="PHP_HisPPase_AMP"/>
    <property type="match status" value="1"/>
</dbReference>
<dbReference type="InterPro" id="IPR049742">
    <property type="entry name" value="35NBP"/>
</dbReference>
<dbReference type="PANTHER" id="PTHR42924:SF3">
    <property type="entry name" value="POLYMERASE_HISTIDINOL PHOSPHATASE N-TERMINAL DOMAIN-CONTAINING PROTEIN"/>
    <property type="match status" value="1"/>
</dbReference>
<dbReference type="AlphaFoldDB" id="A0A840LFR2"/>
<keyword evidence="3" id="KW-1185">Reference proteome</keyword>
<comment type="caution">
    <text evidence="2">The sequence shown here is derived from an EMBL/GenBank/DDBJ whole genome shotgun (WGS) entry which is preliminary data.</text>
</comment>
<dbReference type="Proteomes" id="UP000562027">
    <property type="component" value="Unassembled WGS sequence"/>
</dbReference>
<reference evidence="2 3" key="1">
    <citation type="submission" date="2020-08" db="EMBL/GenBank/DDBJ databases">
        <title>Functional genomics of gut bacteria from endangered species of beetles.</title>
        <authorList>
            <person name="Carlos-Shanley C."/>
        </authorList>
    </citation>
    <scope>NUCLEOTIDE SEQUENCE [LARGE SCALE GENOMIC DNA]</scope>
    <source>
        <strain evidence="2 3">S00239</strain>
    </source>
</reference>
<gene>
    <name evidence="2" type="ORF">HNP55_004022</name>
</gene>
<proteinExistence type="predicted"/>
<dbReference type="InterPro" id="IPR004013">
    <property type="entry name" value="PHP_dom"/>
</dbReference>
<dbReference type="RefSeq" id="WP_184303493.1">
    <property type="nucleotide sequence ID" value="NZ_JACHLP010000009.1"/>
</dbReference>
<dbReference type="Pfam" id="PF02811">
    <property type="entry name" value="PHP"/>
    <property type="match status" value="1"/>
</dbReference>
<feature type="domain" description="Polymerase/histidinol phosphatase N-terminal" evidence="1">
    <location>
        <begin position="17"/>
        <end position="82"/>
    </location>
</feature>
<dbReference type="InterPro" id="IPR003141">
    <property type="entry name" value="Pol/His_phosphatase_N"/>
</dbReference>
<dbReference type="InterPro" id="IPR016195">
    <property type="entry name" value="Pol/histidinol_Pase-like"/>
</dbReference>
<dbReference type="Gene3D" id="3.20.20.140">
    <property type="entry name" value="Metal-dependent hydrolases"/>
    <property type="match status" value="1"/>
</dbReference>
<dbReference type="SUPFAM" id="SSF89550">
    <property type="entry name" value="PHP domain-like"/>
    <property type="match status" value="1"/>
</dbReference>
<dbReference type="Gene3D" id="1.10.150.650">
    <property type="match status" value="1"/>
</dbReference>
<dbReference type="SMART" id="SM00481">
    <property type="entry name" value="POLIIIAc"/>
    <property type="match status" value="1"/>
</dbReference>
<dbReference type="GO" id="GO:0035312">
    <property type="term" value="F:5'-3' DNA exonuclease activity"/>
    <property type="evidence" value="ECO:0007669"/>
    <property type="project" value="TreeGrafter"/>
</dbReference>
<accession>A0A840LFR2</accession>
<dbReference type="EMBL" id="JACHLP010000009">
    <property type="protein sequence ID" value="MBB4845472.1"/>
    <property type="molecule type" value="Genomic_DNA"/>
</dbReference>
<evidence type="ECO:0000313" key="2">
    <source>
        <dbReference type="EMBL" id="MBB4845472.1"/>
    </source>
</evidence>